<evidence type="ECO:0000256" key="3">
    <source>
        <dbReference type="ARBA" id="ARBA00023163"/>
    </source>
</evidence>
<dbReference type="SUPFAM" id="SSF51306">
    <property type="entry name" value="LexA/Signal peptidase"/>
    <property type="match status" value="1"/>
</dbReference>
<dbReference type="Gene3D" id="2.10.109.10">
    <property type="entry name" value="Umud Fragment, subunit A"/>
    <property type="match status" value="1"/>
</dbReference>
<evidence type="ECO:0000313" key="5">
    <source>
        <dbReference type="EMBL" id="SEA69654.1"/>
    </source>
</evidence>
<proteinExistence type="predicted"/>
<dbReference type="AlphaFoldDB" id="A0A1H4DAA6"/>
<dbReference type="PANTHER" id="PTHR40661:SF1">
    <property type="entry name" value="HTH CRO_C1-TYPE DOMAIN-CONTAINING PROTEIN"/>
    <property type="match status" value="1"/>
</dbReference>
<reference evidence="5 6" key="1">
    <citation type="submission" date="2016-10" db="EMBL/GenBank/DDBJ databases">
        <authorList>
            <person name="de Groot N.N."/>
        </authorList>
    </citation>
    <scope>NUCLEOTIDE SEQUENCE [LARGE SCALE GENOMIC DNA]</scope>
    <source>
        <strain evidence="5 6">DSM 25383</strain>
    </source>
</reference>
<accession>A0A1H4DAA6</accession>
<dbReference type="GO" id="GO:0003677">
    <property type="term" value="F:DNA binding"/>
    <property type="evidence" value="ECO:0007669"/>
    <property type="project" value="UniProtKB-KW"/>
</dbReference>
<evidence type="ECO:0000259" key="4">
    <source>
        <dbReference type="Pfam" id="PF00717"/>
    </source>
</evidence>
<dbReference type="Proteomes" id="UP000183253">
    <property type="component" value="Unassembled WGS sequence"/>
</dbReference>
<dbReference type="Pfam" id="PF00717">
    <property type="entry name" value="Peptidase_S24"/>
    <property type="match status" value="1"/>
</dbReference>
<sequence>MKKEIDPTINQNGVGVPYFDVDFCGGFDMMLNDQTAVPTGYINFPQYNRADSWANISGHSMEPLISHGDIIALRKIENWQTFILYGEIYGIMTEEYRTVKRIRKSDNPDNLLLEPINKNYDSTEIPKAVITGVWQVLGCAKRLF</sequence>
<protein>
    <submittedName>
        <fullName evidence="5">Peptidase S24-like</fullName>
    </submittedName>
</protein>
<evidence type="ECO:0000313" key="6">
    <source>
        <dbReference type="Proteomes" id="UP000183253"/>
    </source>
</evidence>
<keyword evidence="6" id="KW-1185">Reference proteome</keyword>
<dbReference type="STRING" id="1033731.SAMN05444145_105209"/>
<name>A0A1H4DAA6_9BACT</name>
<dbReference type="InterPro" id="IPR039418">
    <property type="entry name" value="LexA-like"/>
</dbReference>
<dbReference type="InterPro" id="IPR036286">
    <property type="entry name" value="LexA/Signal_pep-like_sf"/>
</dbReference>
<keyword evidence="2" id="KW-0238">DNA-binding</keyword>
<dbReference type="CDD" id="cd06529">
    <property type="entry name" value="S24_LexA-like"/>
    <property type="match status" value="1"/>
</dbReference>
<feature type="domain" description="Peptidase S24/S26A/S26B/S26C" evidence="4">
    <location>
        <begin position="42"/>
        <end position="127"/>
    </location>
</feature>
<keyword evidence="1" id="KW-0805">Transcription regulation</keyword>
<gene>
    <name evidence="5" type="ORF">SAMN05444145_105209</name>
</gene>
<keyword evidence="3" id="KW-0804">Transcription</keyword>
<organism evidence="5 6">
    <name type="scientific">Alistipes timonensis JC136</name>
    <dbReference type="NCBI Taxonomy" id="1033731"/>
    <lineage>
        <taxon>Bacteria</taxon>
        <taxon>Pseudomonadati</taxon>
        <taxon>Bacteroidota</taxon>
        <taxon>Bacteroidia</taxon>
        <taxon>Bacteroidales</taxon>
        <taxon>Rikenellaceae</taxon>
        <taxon>Alistipes</taxon>
    </lineage>
</organism>
<evidence type="ECO:0000256" key="2">
    <source>
        <dbReference type="ARBA" id="ARBA00023125"/>
    </source>
</evidence>
<dbReference type="PANTHER" id="PTHR40661">
    <property type="match status" value="1"/>
</dbReference>
<dbReference type="InterPro" id="IPR015927">
    <property type="entry name" value="Peptidase_S24_S26A/B/C"/>
</dbReference>
<evidence type="ECO:0000256" key="1">
    <source>
        <dbReference type="ARBA" id="ARBA00023015"/>
    </source>
</evidence>
<dbReference type="EMBL" id="FNRI01000005">
    <property type="protein sequence ID" value="SEA69654.1"/>
    <property type="molecule type" value="Genomic_DNA"/>
</dbReference>